<organism evidence="2 3">
    <name type="scientific">Artemisia annua</name>
    <name type="common">Sweet wormwood</name>
    <dbReference type="NCBI Taxonomy" id="35608"/>
    <lineage>
        <taxon>Eukaryota</taxon>
        <taxon>Viridiplantae</taxon>
        <taxon>Streptophyta</taxon>
        <taxon>Embryophyta</taxon>
        <taxon>Tracheophyta</taxon>
        <taxon>Spermatophyta</taxon>
        <taxon>Magnoliopsida</taxon>
        <taxon>eudicotyledons</taxon>
        <taxon>Gunneridae</taxon>
        <taxon>Pentapetalae</taxon>
        <taxon>asterids</taxon>
        <taxon>campanulids</taxon>
        <taxon>Asterales</taxon>
        <taxon>Asteraceae</taxon>
        <taxon>Asteroideae</taxon>
        <taxon>Anthemideae</taxon>
        <taxon>Artemisiinae</taxon>
        <taxon>Artemisia</taxon>
    </lineage>
</organism>
<evidence type="ECO:0000313" key="3">
    <source>
        <dbReference type="Proteomes" id="UP000245207"/>
    </source>
</evidence>
<evidence type="ECO:0000313" key="2">
    <source>
        <dbReference type="EMBL" id="PWA95592.1"/>
    </source>
</evidence>
<dbReference type="CDD" id="cd22159">
    <property type="entry name" value="F-box_AtTIR1-like"/>
    <property type="match status" value="1"/>
</dbReference>
<dbReference type="Pfam" id="PF13516">
    <property type="entry name" value="LRR_6"/>
    <property type="match status" value="1"/>
</dbReference>
<comment type="caution">
    <text evidence="2">The sequence shown here is derived from an EMBL/GenBank/DDBJ whole genome shotgun (WGS) entry which is preliminary data.</text>
</comment>
<dbReference type="InterPro" id="IPR032675">
    <property type="entry name" value="LRR_dom_sf"/>
</dbReference>
<dbReference type="FunFam" id="1.20.1280.50:FF:000023">
    <property type="entry name" value="F-box/LRR-repeat protein 4"/>
    <property type="match status" value="1"/>
</dbReference>
<name>A0A2U1QC98_ARTAN</name>
<accession>A0A2U1QC98</accession>
<dbReference type="InterPro" id="IPR036047">
    <property type="entry name" value="F-box-like_dom_sf"/>
</dbReference>
<gene>
    <name evidence="2" type="ORF">CTI12_AA048360</name>
</gene>
<dbReference type="GO" id="GO:0031146">
    <property type="term" value="P:SCF-dependent proteasomal ubiquitin-dependent protein catabolic process"/>
    <property type="evidence" value="ECO:0007669"/>
    <property type="project" value="TreeGrafter"/>
</dbReference>
<dbReference type="AlphaFoldDB" id="A0A2U1QC98"/>
<proteinExistence type="predicted"/>
<dbReference type="Gene3D" id="1.20.1280.50">
    <property type="match status" value="1"/>
</dbReference>
<feature type="domain" description="COI1 F-box" evidence="1">
    <location>
        <begin position="11"/>
        <end position="49"/>
    </location>
</feature>
<dbReference type="SUPFAM" id="SSF52047">
    <property type="entry name" value="RNI-like"/>
    <property type="match status" value="2"/>
</dbReference>
<dbReference type="GO" id="GO:0019005">
    <property type="term" value="C:SCF ubiquitin ligase complex"/>
    <property type="evidence" value="ECO:0007669"/>
    <property type="project" value="TreeGrafter"/>
</dbReference>
<dbReference type="Pfam" id="PF18511">
    <property type="entry name" value="F-box_5"/>
    <property type="match status" value="1"/>
</dbReference>
<dbReference type="InterPro" id="IPR001611">
    <property type="entry name" value="Leu-rich_rpt"/>
</dbReference>
<dbReference type="SMART" id="SM00367">
    <property type="entry name" value="LRR_CC"/>
    <property type="match status" value="6"/>
</dbReference>
<dbReference type="EMBL" id="PKPP01000232">
    <property type="protein sequence ID" value="PWA95592.1"/>
    <property type="molecule type" value="Genomic_DNA"/>
</dbReference>
<evidence type="ECO:0000259" key="1">
    <source>
        <dbReference type="Pfam" id="PF18511"/>
    </source>
</evidence>
<dbReference type="Proteomes" id="UP000245207">
    <property type="component" value="Unassembled WGS sequence"/>
</dbReference>
<protein>
    <recommendedName>
        <fullName evidence="1">COI1 F-box domain-containing protein</fullName>
    </recommendedName>
</protein>
<dbReference type="PANTHER" id="PTHR13318">
    <property type="entry name" value="PARTNER OF PAIRED, ISOFORM B-RELATED"/>
    <property type="match status" value="1"/>
</dbReference>
<dbReference type="STRING" id="35608.A0A2U1QC98"/>
<dbReference type="SUPFAM" id="SSF81383">
    <property type="entry name" value="F-box domain"/>
    <property type="match status" value="1"/>
</dbReference>
<reference evidence="2 3" key="1">
    <citation type="journal article" date="2018" name="Mol. Plant">
        <title>The genome of Artemisia annua provides insight into the evolution of Asteraceae family and artemisinin biosynthesis.</title>
        <authorList>
            <person name="Shen Q."/>
            <person name="Zhang L."/>
            <person name="Liao Z."/>
            <person name="Wang S."/>
            <person name="Yan T."/>
            <person name="Shi P."/>
            <person name="Liu M."/>
            <person name="Fu X."/>
            <person name="Pan Q."/>
            <person name="Wang Y."/>
            <person name="Lv Z."/>
            <person name="Lu X."/>
            <person name="Zhang F."/>
            <person name="Jiang W."/>
            <person name="Ma Y."/>
            <person name="Chen M."/>
            <person name="Hao X."/>
            <person name="Li L."/>
            <person name="Tang Y."/>
            <person name="Lv G."/>
            <person name="Zhou Y."/>
            <person name="Sun X."/>
            <person name="Brodelius P.E."/>
            <person name="Rose J.K.C."/>
            <person name="Tang K."/>
        </authorList>
    </citation>
    <scope>NUCLEOTIDE SEQUENCE [LARGE SCALE GENOMIC DNA]</scope>
    <source>
        <strain evidence="3">cv. Huhao1</strain>
        <tissue evidence="2">Leaf</tissue>
    </source>
</reference>
<dbReference type="InterPro" id="IPR006553">
    <property type="entry name" value="Leu-rich_rpt_Cys-con_subtyp"/>
</dbReference>
<sequence length="549" mass="60729">MPQCGIDYTNSLPDECLALIFNYITTTNDRNNSSLVSHRWLRIESQTRTSLTLHAPSYLPLSRIPSIFTRFNSLTELVLRCDLYNTSINDHKLSLIASRCPNLTRLELRMCYNITDKGMAILSRKCKKLKKFLCFGGGFKAKGIITLLDGCSSLEELSVGYLDSGRLFEPLIIGSSSLKTLKMTRLSGRDWDTCLEMIAVSALSSLQVLHLEKLLYCTNTGLICVVEHCKYLKKLCIDNCEWGEIGNEALIAIAKYCLNLEELVLIGVDACRISLEAIVVNCRKLERLDLCESKAITDVEISYIAEKCVALKKLLIKECCVSDKGIEAFAMGCSTLVEIRVTKCENVTHEVKDRLRARRGSLVVELDAVTTKAMNAIIGEVQEHAAEVPPAAGHVAVAEPLNQSMYLLDLEAIVVNCRKLERLDLCESKAITDVEISYIAEKCVALKKLLIKECCVSDKGIEAFAMGCSTLVEIRVTKCRNVTHEVKDRLRARRGSLVIELDAVETEAVNAIICESGAQEHVAEVPPAAGHVAVAEPLNQSMYLLDLGS</sequence>
<dbReference type="PANTHER" id="PTHR13318:SF92">
    <property type="entry name" value="F-BOX_LRR-REPEAT PROTEIN 8-RELATED"/>
    <property type="match status" value="1"/>
</dbReference>
<dbReference type="Gene3D" id="3.80.10.10">
    <property type="entry name" value="Ribonuclease Inhibitor"/>
    <property type="match status" value="3"/>
</dbReference>
<dbReference type="InterPro" id="IPR041567">
    <property type="entry name" value="COI1_F-box"/>
</dbReference>
<keyword evidence="3" id="KW-1185">Reference proteome</keyword>
<dbReference type="OrthoDB" id="423607at2759"/>